<dbReference type="InterPro" id="IPR013700">
    <property type="entry name" value="AflR"/>
</dbReference>
<keyword evidence="2" id="KW-0805">Transcription regulation</keyword>
<dbReference type="GO" id="GO:0045122">
    <property type="term" value="P:aflatoxin biosynthetic process"/>
    <property type="evidence" value="ECO:0007669"/>
    <property type="project" value="InterPro"/>
</dbReference>
<keyword evidence="5" id="KW-0539">Nucleus</keyword>
<dbReference type="GeneID" id="89976301"/>
<protein>
    <recommendedName>
        <fullName evidence="6">Aflatoxin regulatory protein domain-containing protein</fullName>
    </recommendedName>
</protein>
<dbReference type="GO" id="GO:0005634">
    <property type="term" value="C:nucleus"/>
    <property type="evidence" value="ECO:0007669"/>
    <property type="project" value="InterPro"/>
</dbReference>
<keyword evidence="1" id="KW-0479">Metal-binding</keyword>
<organism evidence="7 8">
    <name type="scientific">Exophiala bonariae</name>
    <dbReference type="NCBI Taxonomy" id="1690606"/>
    <lineage>
        <taxon>Eukaryota</taxon>
        <taxon>Fungi</taxon>
        <taxon>Dikarya</taxon>
        <taxon>Ascomycota</taxon>
        <taxon>Pezizomycotina</taxon>
        <taxon>Eurotiomycetes</taxon>
        <taxon>Chaetothyriomycetidae</taxon>
        <taxon>Chaetothyriales</taxon>
        <taxon>Herpotrichiellaceae</taxon>
        <taxon>Exophiala</taxon>
    </lineage>
</organism>
<feature type="domain" description="Aflatoxin regulatory protein" evidence="6">
    <location>
        <begin position="135"/>
        <end position="229"/>
    </location>
</feature>
<dbReference type="GO" id="GO:0006355">
    <property type="term" value="P:regulation of DNA-templated transcription"/>
    <property type="evidence" value="ECO:0007669"/>
    <property type="project" value="InterPro"/>
</dbReference>
<dbReference type="GO" id="GO:0003677">
    <property type="term" value="F:DNA binding"/>
    <property type="evidence" value="ECO:0007669"/>
    <property type="project" value="UniProtKB-KW"/>
</dbReference>
<keyword evidence="4" id="KW-0804">Transcription</keyword>
<evidence type="ECO:0000256" key="5">
    <source>
        <dbReference type="ARBA" id="ARBA00023242"/>
    </source>
</evidence>
<keyword evidence="3" id="KW-0238">DNA-binding</keyword>
<evidence type="ECO:0000256" key="2">
    <source>
        <dbReference type="ARBA" id="ARBA00023015"/>
    </source>
</evidence>
<sequence length="350" mass="38531">MHYIINQDHLQTDTLDEHWPLVPPSTPNLLQDVPQYSTLFELDDLASTHYNSALPTNFPPFSGTTLTENGPSPFATNSGREIAMLDLPFDTVTTDSTDVFSSYVPTLPGLGSIPTSAEKQTDLPVAEDRNCLTSGGCCFAFASRAVKHLHVPSSLCLSTVQPEDSSSRAKQLAPRTADSVLIANSEAILAMMKILRCSCSLKPQLQMLLATICDKLIAWYYAVACGKERFDLNSTPTTPDPKWHVDSTRKERVLRRSVNIGEYCLEDAAGVQIIARVVMSHLQKLEYLIVLLSKRIKSSNTNSTRQNVDHHSSFHSDPKAVFGIFSQSLTAYLTGQSQAAQKELERLIGS</sequence>
<keyword evidence="8" id="KW-1185">Reference proteome</keyword>
<proteinExistence type="predicted"/>
<dbReference type="EMBL" id="JAVRRD010000003">
    <property type="protein sequence ID" value="KAK5061592.1"/>
    <property type="molecule type" value="Genomic_DNA"/>
</dbReference>
<dbReference type="GO" id="GO:0046872">
    <property type="term" value="F:metal ion binding"/>
    <property type="evidence" value="ECO:0007669"/>
    <property type="project" value="UniProtKB-KW"/>
</dbReference>
<dbReference type="Pfam" id="PF08493">
    <property type="entry name" value="AflR"/>
    <property type="match status" value="1"/>
</dbReference>
<accession>A0AAV9NPG9</accession>
<gene>
    <name evidence="7" type="ORF">LTR84_008136</name>
</gene>
<comment type="caution">
    <text evidence="7">The sequence shown here is derived from an EMBL/GenBank/DDBJ whole genome shotgun (WGS) entry which is preliminary data.</text>
</comment>
<dbReference type="Proteomes" id="UP001358417">
    <property type="component" value="Unassembled WGS sequence"/>
</dbReference>
<evidence type="ECO:0000259" key="6">
    <source>
        <dbReference type="Pfam" id="PF08493"/>
    </source>
</evidence>
<evidence type="ECO:0000313" key="7">
    <source>
        <dbReference type="EMBL" id="KAK5061592.1"/>
    </source>
</evidence>
<name>A0AAV9NPG9_9EURO</name>
<evidence type="ECO:0000256" key="1">
    <source>
        <dbReference type="ARBA" id="ARBA00022723"/>
    </source>
</evidence>
<dbReference type="RefSeq" id="XP_064710689.1">
    <property type="nucleotide sequence ID" value="XM_064851686.1"/>
</dbReference>
<evidence type="ECO:0000256" key="3">
    <source>
        <dbReference type="ARBA" id="ARBA00023125"/>
    </source>
</evidence>
<evidence type="ECO:0000313" key="8">
    <source>
        <dbReference type="Proteomes" id="UP001358417"/>
    </source>
</evidence>
<dbReference type="AlphaFoldDB" id="A0AAV9NPG9"/>
<reference evidence="7 8" key="1">
    <citation type="submission" date="2023-08" db="EMBL/GenBank/DDBJ databases">
        <title>Black Yeasts Isolated from many extreme environments.</title>
        <authorList>
            <person name="Coleine C."/>
            <person name="Stajich J.E."/>
            <person name="Selbmann L."/>
        </authorList>
    </citation>
    <scope>NUCLEOTIDE SEQUENCE [LARGE SCALE GENOMIC DNA]</scope>
    <source>
        <strain evidence="7 8">CCFEE 5792</strain>
    </source>
</reference>
<evidence type="ECO:0000256" key="4">
    <source>
        <dbReference type="ARBA" id="ARBA00023163"/>
    </source>
</evidence>